<evidence type="ECO:0000256" key="12">
    <source>
        <dbReference type="ARBA" id="ARBA00023310"/>
    </source>
</evidence>
<dbReference type="PROSITE" id="PS00449">
    <property type="entry name" value="ATPASE_A"/>
    <property type="match status" value="1"/>
</dbReference>
<dbReference type="PANTHER" id="PTHR11410">
    <property type="entry name" value="ATP SYNTHASE SUBUNIT A"/>
    <property type="match status" value="1"/>
</dbReference>
<proteinExistence type="inferred from homology"/>
<evidence type="ECO:0000256" key="8">
    <source>
        <dbReference type="ARBA" id="ARBA00022781"/>
    </source>
</evidence>
<comment type="subcellular location">
    <subcellularLocation>
        <location evidence="2">Membrane</location>
        <topology evidence="2">Multi-pass membrane protein</topology>
    </subcellularLocation>
    <subcellularLocation>
        <location evidence="13">Mitochondrion inner membrane</location>
        <topology evidence="13">Multi-pass membrane protein</topology>
    </subcellularLocation>
</comment>
<dbReference type="Gene3D" id="1.20.120.220">
    <property type="entry name" value="ATP synthase, F0 complex, subunit A"/>
    <property type="match status" value="1"/>
</dbReference>
<name>A0A3Q8U9Z7_9HYME</name>
<protein>
    <recommendedName>
        <fullName evidence="13">ATP synthase subunit a</fullName>
    </recommendedName>
</protein>
<accession>A0A3Q8U9Z7</accession>
<comment type="subunit">
    <text evidence="4">F-type ATPases have 2 components, CF(1) - the catalytic core - and CF(0) - the membrane proton channel. CF(1) has five subunits: alpha(3), beta(3), gamma(1), delta(1), epsilon(1). CF(0) has three main subunits: a, b and c.</text>
</comment>
<evidence type="ECO:0000256" key="13">
    <source>
        <dbReference type="RuleBase" id="RU004450"/>
    </source>
</evidence>
<gene>
    <name evidence="15" type="primary">atp6</name>
</gene>
<dbReference type="GO" id="GO:0005743">
    <property type="term" value="C:mitochondrial inner membrane"/>
    <property type="evidence" value="ECO:0007669"/>
    <property type="project" value="UniProtKB-SubCell"/>
</dbReference>
<dbReference type="PANTHER" id="PTHR11410:SF0">
    <property type="entry name" value="ATP SYNTHASE SUBUNIT A"/>
    <property type="match status" value="1"/>
</dbReference>
<keyword evidence="11 14" id="KW-0472">Membrane</keyword>
<feature type="transmembrane region" description="Helical" evidence="14">
    <location>
        <begin position="20"/>
        <end position="38"/>
    </location>
</feature>
<dbReference type="EMBL" id="MG923506">
    <property type="protein sequence ID" value="AZL93377.1"/>
    <property type="molecule type" value="Genomic_DNA"/>
</dbReference>
<evidence type="ECO:0000256" key="6">
    <source>
        <dbReference type="ARBA" id="ARBA00022547"/>
    </source>
</evidence>
<reference evidence="15" key="1">
    <citation type="journal article" date="2018" name="Mol. Phylogenet. Evol.">
        <title>Mitochondrial phylogenomics of the Hymenoptera.</title>
        <authorList>
            <person name="Tang P."/>
            <person name="Zhu J.C."/>
            <person name="Zheng B.Y."/>
            <person name="Wei S.J."/>
            <person name="Sharkey M."/>
            <person name="Chen X.X."/>
            <person name="Vogler A.P."/>
        </authorList>
    </citation>
    <scope>NUCLEOTIDE SEQUENCE</scope>
</reference>
<evidence type="ECO:0000256" key="3">
    <source>
        <dbReference type="ARBA" id="ARBA00006810"/>
    </source>
</evidence>
<evidence type="ECO:0000256" key="14">
    <source>
        <dbReference type="SAM" id="Phobius"/>
    </source>
</evidence>
<dbReference type="Pfam" id="PF00119">
    <property type="entry name" value="ATP-synt_A"/>
    <property type="match status" value="1"/>
</dbReference>
<evidence type="ECO:0000256" key="5">
    <source>
        <dbReference type="ARBA" id="ARBA00022448"/>
    </source>
</evidence>
<dbReference type="GO" id="GO:0045259">
    <property type="term" value="C:proton-transporting ATP synthase complex"/>
    <property type="evidence" value="ECO:0007669"/>
    <property type="project" value="UniProtKB-KW"/>
</dbReference>
<feature type="transmembrane region" description="Helical" evidence="14">
    <location>
        <begin position="126"/>
        <end position="145"/>
    </location>
</feature>
<dbReference type="InterPro" id="IPR000568">
    <property type="entry name" value="ATP_synth_F0_asu"/>
</dbReference>
<dbReference type="InterPro" id="IPR045083">
    <property type="entry name" value="ATP_synth_F0_asu_bact/mt"/>
</dbReference>
<comment type="function">
    <text evidence="1">Mitochondrial membrane ATP synthase (F(1)F(0) ATP synthase or Complex V) produces ATP from ADP in the presence of a proton gradient across the membrane which is generated by electron transport complexes of the respiratory chain. F-type ATPases consist of two structural domains, F(1) - containing the extramembraneous catalytic core and F(0) - containing the membrane proton channel, linked together by a central stalk and a peripheral stalk. During catalysis, ATP synthesis in the catalytic domain of F(1) is coupled via a rotary mechanism of the central stalk subunits to proton translocation. Key component of the proton channel; it may play a direct role in the translocation of protons across the membrane.</text>
</comment>
<keyword evidence="9 14" id="KW-1133">Transmembrane helix</keyword>
<feature type="transmembrane region" description="Helical" evidence="14">
    <location>
        <begin position="99"/>
        <end position="119"/>
    </location>
</feature>
<dbReference type="NCBIfam" id="TIGR01131">
    <property type="entry name" value="ATP_synt_6_or_A"/>
    <property type="match status" value="1"/>
</dbReference>
<dbReference type="InterPro" id="IPR023011">
    <property type="entry name" value="ATP_synth_F0_asu_AS"/>
</dbReference>
<geneLocation type="mitochondrion" evidence="15"/>
<evidence type="ECO:0000256" key="2">
    <source>
        <dbReference type="ARBA" id="ARBA00004141"/>
    </source>
</evidence>
<evidence type="ECO:0000256" key="10">
    <source>
        <dbReference type="ARBA" id="ARBA00023065"/>
    </source>
</evidence>
<evidence type="ECO:0000256" key="7">
    <source>
        <dbReference type="ARBA" id="ARBA00022692"/>
    </source>
</evidence>
<keyword evidence="10" id="KW-0406">Ion transport</keyword>
<keyword evidence="12" id="KW-0066">ATP synthesis</keyword>
<evidence type="ECO:0000256" key="11">
    <source>
        <dbReference type="ARBA" id="ARBA00023136"/>
    </source>
</evidence>
<evidence type="ECO:0000256" key="9">
    <source>
        <dbReference type="ARBA" id="ARBA00022989"/>
    </source>
</evidence>
<organism evidence="15">
    <name type="scientific">Pimpla luctuosa</name>
    <dbReference type="NCBI Taxonomy" id="495389"/>
    <lineage>
        <taxon>Eukaryota</taxon>
        <taxon>Metazoa</taxon>
        <taxon>Ecdysozoa</taxon>
        <taxon>Arthropoda</taxon>
        <taxon>Hexapoda</taxon>
        <taxon>Insecta</taxon>
        <taxon>Pterygota</taxon>
        <taxon>Neoptera</taxon>
        <taxon>Endopterygota</taxon>
        <taxon>Hymenoptera</taxon>
        <taxon>Apocrita</taxon>
        <taxon>Ichneumonoidea</taxon>
        <taxon>Ichneumonidae</taxon>
        <taxon>Pimplinae</taxon>
        <taxon>Pimplini</taxon>
        <taxon>Pimpla</taxon>
    </lineage>
</organism>
<evidence type="ECO:0000256" key="4">
    <source>
        <dbReference type="ARBA" id="ARBA00011648"/>
    </source>
</evidence>
<dbReference type="PRINTS" id="PR00123">
    <property type="entry name" value="ATPASEA"/>
</dbReference>
<feature type="transmembrane region" description="Helical" evidence="14">
    <location>
        <begin position="67"/>
        <end position="93"/>
    </location>
</feature>
<evidence type="ECO:0000256" key="1">
    <source>
        <dbReference type="ARBA" id="ARBA00002070"/>
    </source>
</evidence>
<comment type="similarity">
    <text evidence="3">Belongs to the ATPase A chain family.</text>
</comment>
<sequence>MMTNLFSTFDTSTNTILDMNWMSSMLNLLFLPMLYWMLSSRLTLMYKLIFINLYNEFKIILNKKFNFFNLLIYISIFTLIFFSNFIGLFPYIFTSSSHLIFSLSFSLPMWLSLMFFGWLMNTNHMFSHLIPQGTPIFLMPFMVLIETISNLIRPMTLAIRLTANMIAGHLLLTLMSQSASLMNFYLMSLIILTQMLLLTLEFSVAIIQSYVFSILGILYLNETN</sequence>
<dbReference type="InterPro" id="IPR035908">
    <property type="entry name" value="F0_ATP_A_sf"/>
</dbReference>
<keyword evidence="15" id="KW-0496">Mitochondrion</keyword>
<dbReference type="GO" id="GO:0046933">
    <property type="term" value="F:proton-transporting ATP synthase activity, rotational mechanism"/>
    <property type="evidence" value="ECO:0007669"/>
    <property type="project" value="TreeGrafter"/>
</dbReference>
<keyword evidence="8" id="KW-0375">Hydrogen ion transport</keyword>
<keyword evidence="5" id="KW-0813">Transport</keyword>
<evidence type="ECO:0000313" key="15">
    <source>
        <dbReference type="EMBL" id="AZL93377.1"/>
    </source>
</evidence>
<keyword evidence="6" id="KW-0138">CF(0)</keyword>
<dbReference type="AlphaFoldDB" id="A0A3Q8U9Z7"/>
<dbReference type="CDD" id="cd00310">
    <property type="entry name" value="ATP-synt_Fo_a_6"/>
    <property type="match status" value="1"/>
</dbReference>
<feature type="transmembrane region" description="Helical" evidence="14">
    <location>
        <begin position="196"/>
        <end position="220"/>
    </location>
</feature>
<dbReference type="SUPFAM" id="SSF81336">
    <property type="entry name" value="F1F0 ATP synthase subunit A"/>
    <property type="match status" value="1"/>
</dbReference>
<keyword evidence="7 14" id="KW-0812">Transmembrane</keyword>